<reference evidence="1 2" key="1">
    <citation type="submission" date="2017-01" db="EMBL/GenBank/DDBJ databases">
        <authorList>
            <person name="Varghese N."/>
            <person name="Submissions S."/>
        </authorList>
    </citation>
    <scope>NUCLEOTIDE SEQUENCE [LARGE SCALE GENOMIC DNA]</scope>
    <source>
        <strain evidence="1 2">DSM 18447</strain>
    </source>
</reference>
<name>A0AA45W849_9RHOB</name>
<dbReference type="Proteomes" id="UP000186216">
    <property type="component" value="Unassembled WGS sequence"/>
</dbReference>
<proteinExistence type="predicted"/>
<protein>
    <submittedName>
        <fullName evidence="1">Uncharacterized protein</fullName>
    </submittedName>
</protein>
<organism evidence="1 2">
    <name type="scientific">Paracoccus saliphilus</name>
    <dbReference type="NCBI Taxonomy" id="405559"/>
    <lineage>
        <taxon>Bacteria</taxon>
        <taxon>Pseudomonadati</taxon>
        <taxon>Pseudomonadota</taxon>
        <taxon>Alphaproteobacteria</taxon>
        <taxon>Rhodobacterales</taxon>
        <taxon>Paracoccaceae</taxon>
        <taxon>Paracoccus</taxon>
    </lineage>
</organism>
<accession>A0AA45W849</accession>
<evidence type="ECO:0000313" key="1">
    <source>
        <dbReference type="EMBL" id="SIT14506.1"/>
    </source>
</evidence>
<gene>
    <name evidence="1" type="ORF">SAMN05421772_12438</name>
</gene>
<dbReference type="AlphaFoldDB" id="A0AA45W849"/>
<dbReference type="EMBL" id="FTOU01000024">
    <property type="protein sequence ID" value="SIT14506.1"/>
    <property type="molecule type" value="Genomic_DNA"/>
</dbReference>
<sequence>MASQFSRTDLLPAGLKAEQVELDGNTIRVHSVLPKPRLPVRAVARFRDTFIVGIGAVLLIFPRMVGRWNGSRWRGDFDAELCIVQLRYSRSGFRLSSPGHTRGARHVCKGRSVI</sequence>
<evidence type="ECO:0000313" key="2">
    <source>
        <dbReference type="Proteomes" id="UP000186216"/>
    </source>
</evidence>
<comment type="caution">
    <text evidence="1">The sequence shown here is derived from an EMBL/GenBank/DDBJ whole genome shotgun (WGS) entry which is preliminary data.</text>
</comment>